<evidence type="ECO:0000313" key="8">
    <source>
        <dbReference type="EMBL" id="KAJ8030110.1"/>
    </source>
</evidence>
<feature type="compositionally biased region" description="Pro residues" evidence="5">
    <location>
        <begin position="527"/>
        <end position="541"/>
    </location>
</feature>
<evidence type="ECO:0000259" key="7">
    <source>
        <dbReference type="PROSITE" id="PS50287"/>
    </source>
</evidence>
<feature type="transmembrane region" description="Helical" evidence="6">
    <location>
        <begin position="463"/>
        <end position="487"/>
    </location>
</feature>
<comment type="caution">
    <text evidence="8">The sequence shown here is derived from an EMBL/GenBank/DDBJ whole genome shotgun (WGS) entry which is preliminary data.</text>
</comment>
<keyword evidence="6" id="KW-0812">Transmembrane</keyword>
<protein>
    <submittedName>
        <fullName evidence="8">Neurotrypsin</fullName>
    </submittedName>
</protein>
<reference evidence="8" key="1">
    <citation type="submission" date="2021-10" db="EMBL/GenBank/DDBJ databases">
        <title>Tropical sea cucumber genome reveals ecological adaptation and Cuvierian tubules defense mechanism.</title>
        <authorList>
            <person name="Chen T."/>
        </authorList>
    </citation>
    <scope>NUCLEOTIDE SEQUENCE</scope>
    <source>
        <strain evidence="8">Nanhai2018</strain>
        <tissue evidence="8">Muscle</tissue>
    </source>
</reference>
<dbReference type="EMBL" id="JAIZAY010000013">
    <property type="protein sequence ID" value="KAJ8030110.1"/>
    <property type="molecule type" value="Genomic_DNA"/>
</dbReference>
<feature type="domain" description="SRCR" evidence="7">
    <location>
        <begin position="216"/>
        <end position="316"/>
    </location>
</feature>
<dbReference type="PANTHER" id="PTHR19331">
    <property type="entry name" value="SCAVENGER RECEPTOR DOMAIN-CONTAINING"/>
    <property type="match status" value="1"/>
</dbReference>
<gene>
    <name evidence="8" type="ORF">HOLleu_26405</name>
</gene>
<evidence type="ECO:0000256" key="2">
    <source>
        <dbReference type="ARBA" id="ARBA00022737"/>
    </source>
</evidence>
<keyword evidence="6" id="KW-1133">Transmembrane helix</keyword>
<dbReference type="OrthoDB" id="9119369at2759"/>
<keyword evidence="6" id="KW-0472">Membrane</keyword>
<feature type="disulfide bond" evidence="4">
    <location>
        <begin position="135"/>
        <end position="199"/>
    </location>
</feature>
<organism evidence="8 9">
    <name type="scientific">Holothuria leucospilota</name>
    <name type="common">Black long sea cucumber</name>
    <name type="synonym">Mertensiothuria leucospilota</name>
    <dbReference type="NCBI Taxonomy" id="206669"/>
    <lineage>
        <taxon>Eukaryota</taxon>
        <taxon>Metazoa</taxon>
        <taxon>Echinodermata</taxon>
        <taxon>Eleutherozoa</taxon>
        <taxon>Echinozoa</taxon>
        <taxon>Holothuroidea</taxon>
        <taxon>Aspidochirotacea</taxon>
        <taxon>Aspidochirotida</taxon>
        <taxon>Holothuriidae</taxon>
        <taxon>Holothuria</taxon>
    </lineage>
</organism>
<evidence type="ECO:0000256" key="5">
    <source>
        <dbReference type="SAM" id="MobiDB-lite"/>
    </source>
</evidence>
<evidence type="ECO:0000313" key="9">
    <source>
        <dbReference type="Proteomes" id="UP001152320"/>
    </source>
</evidence>
<accession>A0A9Q1BP90</accession>
<dbReference type="Pfam" id="PF00530">
    <property type="entry name" value="SRCR"/>
    <property type="match status" value="3"/>
</dbReference>
<dbReference type="AlphaFoldDB" id="A0A9Q1BP90"/>
<feature type="domain" description="SRCR" evidence="7">
    <location>
        <begin position="109"/>
        <end position="208"/>
    </location>
</feature>
<dbReference type="Gene3D" id="3.10.250.10">
    <property type="entry name" value="SRCR-like domain"/>
    <property type="match status" value="3"/>
</dbReference>
<feature type="disulfide bond" evidence="4">
    <location>
        <begin position="282"/>
        <end position="292"/>
    </location>
</feature>
<dbReference type="InterPro" id="IPR036772">
    <property type="entry name" value="SRCR-like_dom_sf"/>
</dbReference>
<keyword evidence="2" id="KW-0677">Repeat</keyword>
<dbReference type="PRINTS" id="PR00258">
    <property type="entry name" value="SPERACTRCPTR"/>
</dbReference>
<sequence length="541" mass="61125">MCLCSLRTGFNSAVETETYVGVYFCSYEHSGWKKLLYCDSGTQIKVTGQFLSDHNIRFSMSNLHCGRKDSGVIQCNPLRKCYSNDSIICIYDESYVSLPSTAARGPRLLRLVEGNTSQEGRLEVSLGNDIWGSVCSRFWGPSSATLVCRRLGFAGVEAYGTAGGNASYPILQYLRCNDEHEIYWYDCLFRFAWPEEDACSSYAFVKCSDFANEGTLRLSGTPVYFEGRLQIFHQGVWGAVRHRHFLTVVCNQLGYPGGNYSSDFIRFEVYPLVPVILDIIACNGSELSVLECEHQWYNESYPDKYVGGVDVRNSCLDNAPGSPIYVNILPAYTDSHALRHVFFFLVEFTPRLYNGTSVYEGRLEVWRDNQWRRVCSSTIGSDEAEVICRYLGHQSLETFYNWPKFGNGISPILSWSFSCDPLATSLQKCYPSYVTRRKLDCESVAVRCRKRESDWNKLEESHLFVLLGVAFLLLGLATVSGLIMFMIKRKLMCRAEPIGTHGQGIPSDYTRVSTTSPVRNNLELHLNPPPDEPPPSFETLS</sequence>
<evidence type="ECO:0000256" key="4">
    <source>
        <dbReference type="PROSITE-ProRule" id="PRU00196"/>
    </source>
</evidence>
<feature type="disulfide bond" evidence="4">
    <location>
        <begin position="419"/>
        <end position="429"/>
    </location>
</feature>
<feature type="region of interest" description="Disordered" evidence="5">
    <location>
        <begin position="520"/>
        <end position="541"/>
    </location>
</feature>
<dbReference type="GO" id="GO:0016020">
    <property type="term" value="C:membrane"/>
    <property type="evidence" value="ECO:0007669"/>
    <property type="project" value="InterPro"/>
</dbReference>
<evidence type="ECO:0000256" key="1">
    <source>
        <dbReference type="ARBA" id="ARBA00022729"/>
    </source>
</evidence>
<dbReference type="InterPro" id="IPR001190">
    <property type="entry name" value="SRCR"/>
</dbReference>
<dbReference type="SUPFAM" id="SSF56487">
    <property type="entry name" value="SRCR-like"/>
    <property type="match status" value="3"/>
</dbReference>
<keyword evidence="1" id="KW-0732">Signal</keyword>
<evidence type="ECO:0000256" key="3">
    <source>
        <dbReference type="ARBA" id="ARBA00023157"/>
    </source>
</evidence>
<keyword evidence="3 4" id="KW-1015">Disulfide bond</keyword>
<dbReference type="PROSITE" id="PS50287">
    <property type="entry name" value="SRCR_2"/>
    <property type="match status" value="3"/>
</dbReference>
<dbReference type="SMART" id="SM00202">
    <property type="entry name" value="SR"/>
    <property type="match status" value="3"/>
</dbReference>
<name>A0A9Q1BP90_HOLLE</name>
<keyword evidence="9" id="KW-1185">Reference proteome</keyword>
<dbReference type="Proteomes" id="UP001152320">
    <property type="component" value="Chromosome 13"/>
</dbReference>
<proteinExistence type="predicted"/>
<comment type="caution">
    <text evidence="4">Lacks conserved residue(s) required for the propagation of feature annotation.</text>
</comment>
<evidence type="ECO:0000256" key="6">
    <source>
        <dbReference type="SAM" id="Phobius"/>
    </source>
</evidence>
<feature type="domain" description="SRCR" evidence="7">
    <location>
        <begin position="350"/>
        <end position="449"/>
    </location>
</feature>